<dbReference type="RefSeq" id="WP_202998709.1">
    <property type="nucleotide sequence ID" value="NZ_JADWYU010000142.1"/>
</dbReference>
<name>A0A937R5P0_9ACTN</name>
<dbReference type="AlphaFoldDB" id="A0A937R5P0"/>
<sequence>MQLTDLPQAKAWVAEVGTFDLRTFTLSNVSIAEACAVATLMSPEFIEYRGCILLRFVFDALDASGVDTWIDHFRGDVQAVETMVNHIHLWEFFKSQSEDEDEALVDLARRMATSWKCSARSQFPERVFAVEFDDGTNDYGPTLAIHTV</sequence>
<dbReference type="EMBL" id="JAEACQ010000123">
    <property type="protein sequence ID" value="MBL7626208.1"/>
    <property type="molecule type" value="Genomic_DNA"/>
</dbReference>
<proteinExistence type="predicted"/>
<protein>
    <submittedName>
        <fullName evidence="1">Uncharacterized protein</fullName>
    </submittedName>
</protein>
<evidence type="ECO:0000313" key="1">
    <source>
        <dbReference type="EMBL" id="MBL7626208.1"/>
    </source>
</evidence>
<keyword evidence="2" id="KW-1185">Reference proteome</keyword>
<reference evidence="1" key="1">
    <citation type="submission" date="2020-12" db="EMBL/GenBank/DDBJ databases">
        <title>Genomic characterization of non-nitrogen-fixing Frankia strains.</title>
        <authorList>
            <person name="Carlos-Shanley C."/>
            <person name="Guerra T."/>
            <person name="Hahn D."/>
        </authorList>
    </citation>
    <scope>NUCLEOTIDE SEQUENCE</scope>
    <source>
        <strain evidence="1">CN6</strain>
    </source>
</reference>
<accession>A0A937R5P0</accession>
<comment type="caution">
    <text evidence="1">The sequence shown here is derived from an EMBL/GenBank/DDBJ whole genome shotgun (WGS) entry which is preliminary data.</text>
</comment>
<gene>
    <name evidence="1" type="ORF">I7412_03255</name>
</gene>
<organism evidence="1 2">
    <name type="scientific">Frankia nepalensis</name>
    <dbReference type="NCBI Taxonomy" id="1836974"/>
    <lineage>
        <taxon>Bacteria</taxon>
        <taxon>Bacillati</taxon>
        <taxon>Actinomycetota</taxon>
        <taxon>Actinomycetes</taxon>
        <taxon>Frankiales</taxon>
        <taxon>Frankiaceae</taxon>
        <taxon>Frankia</taxon>
    </lineage>
</organism>
<dbReference type="Proteomes" id="UP000604475">
    <property type="component" value="Unassembled WGS sequence"/>
</dbReference>
<evidence type="ECO:0000313" key="2">
    <source>
        <dbReference type="Proteomes" id="UP000604475"/>
    </source>
</evidence>